<name>A0A6L2L9U0_TANCI</name>
<dbReference type="InterPro" id="IPR007321">
    <property type="entry name" value="Transposase_28"/>
</dbReference>
<accession>A0A6L2L9U0</accession>
<reference evidence="2" key="1">
    <citation type="journal article" date="2019" name="Sci. Rep.">
        <title>Draft genome of Tanacetum cinerariifolium, the natural source of mosquito coil.</title>
        <authorList>
            <person name="Yamashiro T."/>
            <person name="Shiraishi A."/>
            <person name="Satake H."/>
            <person name="Nakayama K."/>
        </authorList>
    </citation>
    <scope>NUCLEOTIDE SEQUENCE</scope>
</reference>
<dbReference type="AlphaFoldDB" id="A0A6L2L9U0"/>
<proteinExistence type="predicted"/>
<feature type="domain" description="Transposase (putative) gypsy type" evidence="1">
    <location>
        <begin position="58"/>
        <end position="113"/>
    </location>
</feature>
<sequence>MSNITDMKSVLTQKGLEICCHKFHIPEDVHPQLPSPNQTIHEMPAGKIGVYTRFSKYANFRLPLSTFLVNVLRHYRINLSQLSVIAAAKVSYFEILCRVHSIEPTVGLFRCFYINSKKKGWMSFSKRWIVTPDPFPKSTEFNADDYVVFVAHLASYQKFLEPFLCLVGMSHYYTLDEDTYPNFLHDDRTDMDLFAFIQVTDPTKVKVIKRERVEGEVKLLDSTVRRVVSLQSVAPTHAESELEASVDRLFDEGGSTEHEDSTAGGGHDAGISLVTVAKDVVVVTAKRPRRQCKKRQAVTDASELLASSIMNVEVGVEVVTTLPLVTSLVSTTSGREGGNPIDSITRLNLQTIGASERFIDSSDSSHHSSTHASGAEVDFVIRSVVLPLVMTEAMVTSHAVNAPSVSVLETGTKTNSPVHASMFHDSDSTKTVKADVAVPFYSAKQDLSMGSRELMPRLSTKFLFRNEMYYHHLFTEFVVGAARQACLNEEVIMRTGYCLSERKRLESECESQADLLKAKDVEIDNLKAQLLLKEAEATEAIRLCVQVSAAEAADKVHTGEMDALKQNNVVLENKRDSLNGKIIELQSSVSAKDLKLKEVNVVMSSLNSQNDGLIDQVSGYERLKEQIKEFQDAQMNIVNDKVAKLDADLLEMTLHLEEKFYPHLLTTIFDRSRAIEKGIQSGLSAGIDHEKAGRNLDDVVTYNPVAEADYNFALRRFREVDFHLLSELSSHKDARVADIMDLSSGDVLVTIATTTALSTTFASASFVPPITIEYYEITCTNVQDDAQGNIQGNVAFFPAVEFEKEELDTTPERDPPS</sequence>
<dbReference type="Pfam" id="PF04195">
    <property type="entry name" value="Transposase_28"/>
    <property type="match status" value="1"/>
</dbReference>
<gene>
    <name evidence="2" type="ORF">Tci_030561</name>
</gene>
<protein>
    <recommendedName>
        <fullName evidence="1">Transposase (putative) gypsy type domain-containing protein</fullName>
    </recommendedName>
</protein>
<dbReference type="EMBL" id="BKCJ010004027">
    <property type="protein sequence ID" value="GEU58583.1"/>
    <property type="molecule type" value="Genomic_DNA"/>
</dbReference>
<evidence type="ECO:0000259" key="1">
    <source>
        <dbReference type="Pfam" id="PF04195"/>
    </source>
</evidence>
<comment type="caution">
    <text evidence="2">The sequence shown here is derived from an EMBL/GenBank/DDBJ whole genome shotgun (WGS) entry which is preliminary data.</text>
</comment>
<dbReference type="PANTHER" id="PTHR31099">
    <property type="entry name" value="OS06G0165300 PROTEIN"/>
    <property type="match status" value="1"/>
</dbReference>
<dbReference type="PANTHER" id="PTHR31099:SF41">
    <property type="entry name" value="TRANSPOSASE (PUTATIVE), GYPSY TYPE-RELATED"/>
    <property type="match status" value="1"/>
</dbReference>
<organism evidence="2">
    <name type="scientific">Tanacetum cinerariifolium</name>
    <name type="common">Dalmatian daisy</name>
    <name type="synonym">Chrysanthemum cinerariifolium</name>
    <dbReference type="NCBI Taxonomy" id="118510"/>
    <lineage>
        <taxon>Eukaryota</taxon>
        <taxon>Viridiplantae</taxon>
        <taxon>Streptophyta</taxon>
        <taxon>Embryophyta</taxon>
        <taxon>Tracheophyta</taxon>
        <taxon>Spermatophyta</taxon>
        <taxon>Magnoliopsida</taxon>
        <taxon>eudicotyledons</taxon>
        <taxon>Gunneridae</taxon>
        <taxon>Pentapetalae</taxon>
        <taxon>asterids</taxon>
        <taxon>campanulids</taxon>
        <taxon>Asterales</taxon>
        <taxon>Asteraceae</taxon>
        <taxon>Asteroideae</taxon>
        <taxon>Anthemideae</taxon>
        <taxon>Anthemidinae</taxon>
        <taxon>Tanacetum</taxon>
    </lineage>
</organism>
<evidence type="ECO:0000313" key="2">
    <source>
        <dbReference type="EMBL" id="GEU58583.1"/>
    </source>
</evidence>